<evidence type="ECO:0000256" key="1">
    <source>
        <dbReference type="ARBA" id="ARBA00004115"/>
    </source>
</evidence>
<keyword evidence="6 12" id="KW-0732">Signal</keyword>
<dbReference type="InterPro" id="IPR058545">
    <property type="entry name" value="Beta-prop_EMC1_1st"/>
</dbReference>
<evidence type="ECO:0000256" key="10">
    <source>
        <dbReference type="ARBA" id="ARBA00023180"/>
    </source>
</evidence>
<evidence type="ECO:0000313" key="16">
    <source>
        <dbReference type="Proteomes" id="UP000001876"/>
    </source>
</evidence>
<dbReference type="KEGG" id="mpp:MICPUCDRAFT_56836"/>
<evidence type="ECO:0000256" key="9">
    <source>
        <dbReference type="ARBA" id="ARBA00023136"/>
    </source>
</evidence>
<dbReference type="PANTHER" id="PTHR21573:SF0">
    <property type="entry name" value="ER MEMBRANE PROTEIN COMPLEX SUBUNIT 1"/>
    <property type="match status" value="1"/>
</dbReference>
<keyword evidence="9 11" id="KW-0472">Membrane</keyword>
<dbReference type="InterPro" id="IPR015943">
    <property type="entry name" value="WD40/YVTN_repeat-like_dom_sf"/>
</dbReference>
<dbReference type="InterPro" id="IPR011678">
    <property type="entry name" value="EMC1_C"/>
</dbReference>
<comment type="subunit">
    <text evidence="3">Component of the ER membrane protein complex (EMC).</text>
</comment>
<evidence type="ECO:0000256" key="4">
    <source>
        <dbReference type="ARBA" id="ARBA00020824"/>
    </source>
</evidence>
<dbReference type="EMBL" id="GG663737">
    <property type="protein sequence ID" value="EEH59186.1"/>
    <property type="molecule type" value="Genomic_DNA"/>
</dbReference>
<dbReference type="Gene3D" id="2.130.10.10">
    <property type="entry name" value="YVTN repeat-like/Quinoprotein amine dehydrogenase"/>
    <property type="match status" value="1"/>
</dbReference>
<gene>
    <name evidence="15" type="ORF">MICPUCDRAFT_56836</name>
</gene>
<dbReference type="GeneID" id="9682980"/>
<sequence>MAPSSISWRAAVAALVVAIAAIAPSPAAAIHADQVGSYDWHRSFLGDATHAAFAGSADRRRAFIATDQGAIAAVSMKTGDIAWRQVLERGDVVDKLVVASKMLLALSGGGKHLRAYSMKDGELLWERVAFTAAAPSADAAKEAALDAGIDLLPLNEDVDGDGADDVLVLARGRAQLRSTADGGVAWESDAAGEFGGGEIARMQRVVVATAAANVKVAIAIGVTEDDHRACAVEMNLKTGATLRKQCGGAGGLAPPGGPGAGAAGASLAVKSGGDNGDKVYALTTAIDGAKLAVIDVAKLLQGKRGATTLSDAPAEVGGGFRGGVAAIRGGDGEADAAALAAGAATLLGDAGCALARLTDAGAVEIVRAWGLTTGAAGGGNACAAAVSPAATALAGVVVGAVVVDAKTNAASTSIISLETGAVVKTTQPVRGYAPADHGVVKRAWLSSTGAVFSTLVVTEDATLSAHGGAEEIRGERLWSRDESLALAGEVFFAKLPPPKSAAAAAADDLRVKPSFAERYKTQVLALKARFNQAKQEDIETLTALRRGRGAKLLPTRDLKGLRQQIIALAPSGAITSLHNGDGRVLWRRFLGGGTAGGGEYSYASIEKWRPTGDHAHDSEHALVLGVDERNDRTRAVVVDLYTGAIESDVVLPFATAHYLPLPSAAAAADSKTHEASAALLVDAAGASATVFPDTEEARVAAHVDRGVVSFFTVDQSANEIRGYALLPSSASAAETKPSSAEASAFPSSYPVAQTWSSLFPPESGSIVGYASKPSDEVVHSWTRVLGDRSTLFKYLSPNVIFVAASPTTFDVAGAGDASSDASLASFVLVHLIDAATGRVLYRVKHPEARGPVHAVVCENWVVYHYYNTRGGRFAMSVLEMFDDAEHRKGLAVGELMRSSIFAGGNDTETISSFAPPPLRIMGQSYFVRPAATMMTSTYSMKGVTAHQVLMGTATDQVVALDKKFLDPRRPSRKPTAEDREEGLVPYQEVLPIFPQSWVTTRHQVARLRGIKTAPASLESTVLCVAHGLDFFYTRLHPSRSFDTLDDEFSYLLLIATLAALAVGAFVTHGMAYSKDLSRKWK</sequence>
<evidence type="ECO:0000259" key="14">
    <source>
        <dbReference type="Pfam" id="PF25293"/>
    </source>
</evidence>
<dbReference type="eggNOG" id="KOG2103">
    <property type="taxonomic scope" value="Eukaryota"/>
</dbReference>
<protein>
    <recommendedName>
        <fullName evidence="4">ER membrane protein complex subunit 1</fullName>
    </recommendedName>
</protein>
<evidence type="ECO:0000256" key="6">
    <source>
        <dbReference type="ARBA" id="ARBA00022729"/>
    </source>
</evidence>
<feature type="domain" description="ER membrane protein complex subunit 1 C-terminal" evidence="13">
    <location>
        <begin position="857"/>
        <end position="1080"/>
    </location>
</feature>
<dbReference type="InterPro" id="IPR011047">
    <property type="entry name" value="Quinoprotein_ADH-like_sf"/>
</dbReference>
<name>C1MN99_MICPC</name>
<keyword evidence="8 11" id="KW-1133">Transmembrane helix</keyword>
<comment type="similarity">
    <text evidence="2">Belongs to the EMC1 family.</text>
</comment>
<dbReference type="Proteomes" id="UP000001876">
    <property type="component" value="Unassembled WGS sequence"/>
</dbReference>
<keyword evidence="5 11" id="KW-0812">Transmembrane</keyword>
<dbReference type="STRING" id="564608.C1MN99"/>
<dbReference type="AlphaFoldDB" id="C1MN99"/>
<evidence type="ECO:0000256" key="2">
    <source>
        <dbReference type="ARBA" id="ARBA00007904"/>
    </source>
</evidence>
<comment type="subcellular location">
    <subcellularLocation>
        <location evidence="1">Endoplasmic reticulum membrane</location>
        <topology evidence="1">Single-pass type I membrane protein</topology>
    </subcellularLocation>
</comment>
<reference evidence="15 16" key="1">
    <citation type="journal article" date="2009" name="Science">
        <title>Green evolution and dynamic adaptations revealed by genomes of the marine picoeukaryotes Micromonas.</title>
        <authorList>
            <person name="Worden A.Z."/>
            <person name="Lee J.H."/>
            <person name="Mock T."/>
            <person name="Rouze P."/>
            <person name="Simmons M.P."/>
            <person name="Aerts A.L."/>
            <person name="Allen A.E."/>
            <person name="Cuvelier M.L."/>
            <person name="Derelle E."/>
            <person name="Everett M.V."/>
            <person name="Foulon E."/>
            <person name="Grimwood J."/>
            <person name="Gundlach H."/>
            <person name="Henrissat B."/>
            <person name="Napoli C."/>
            <person name="McDonald S.M."/>
            <person name="Parker M.S."/>
            <person name="Rombauts S."/>
            <person name="Salamov A."/>
            <person name="Von Dassow P."/>
            <person name="Badger J.H."/>
            <person name="Coutinho P.M."/>
            <person name="Demir E."/>
            <person name="Dubchak I."/>
            <person name="Gentemann C."/>
            <person name="Eikrem W."/>
            <person name="Gready J.E."/>
            <person name="John U."/>
            <person name="Lanier W."/>
            <person name="Lindquist E.A."/>
            <person name="Lucas S."/>
            <person name="Mayer K.F."/>
            <person name="Moreau H."/>
            <person name="Not F."/>
            <person name="Otillar R."/>
            <person name="Panaud O."/>
            <person name="Pangilinan J."/>
            <person name="Paulsen I."/>
            <person name="Piegu B."/>
            <person name="Poliakov A."/>
            <person name="Robbens S."/>
            <person name="Schmutz J."/>
            <person name="Toulza E."/>
            <person name="Wyss T."/>
            <person name="Zelensky A."/>
            <person name="Zhou K."/>
            <person name="Armbrust E.V."/>
            <person name="Bhattacharya D."/>
            <person name="Goodenough U.W."/>
            <person name="Van de Peer Y."/>
            <person name="Grigoriev I.V."/>
        </authorList>
    </citation>
    <scope>NUCLEOTIDE SEQUENCE [LARGE SCALE GENOMIC DNA]</scope>
    <source>
        <strain evidence="15 16">CCMP1545</strain>
    </source>
</reference>
<proteinExistence type="inferred from homology"/>
<dbReference type="GO" id="GO:0072546">
    <property type="term" value="C:EMC complex"/>
    <property type="evidence" value="ECO:0007669"/>
    <property type="project" value="InterPro"/>
</dbReference>
<dbReference type="GO" id="GO:0034975">
    <property type="term" value="P:protein folding in endoplasmic reticulum"/>
    <property type="evidence" value="ECO:0007669"/>
    <property type="project" value="TreeGrafter"/>
</dbReference>
<feature type="signal peptide" evidence="12">
    <location>
        <begin position="1"/>
        <end position="29"/>
    </location>
</feature>
<evidence type="ECO:0000313" key="15">
    <source>
        <dbReference type="EMBL" id="EEH59186.1"/>
    </source>
</evidence>
<evidence type="ECO:0000256" key="12">
    <source>
        <dbReference type="SAM" id="SignalP"/>
    </source>
</evidence>
<dbReference type="PANTHER" id="PTHR21573">
    <property type="entry name" value="ER MEMBRANE PROTEIN COMPLEX SUBUNIT 1"/>
    <property type="match status" value="1"/>
</dbReference>
<organism evidence="16">
    <name type="scientific">Micromonas pusilla (strain CCMP1545)</name>
    <name type="common">Picoplanktonic green alga</name>
    <dbReference type="NCBI Taxonomy" id="564608"/>
    <lineage>
        <taxon>Eukaryota</taxon>
        <taxon>Viridiplantae</taxon>
        <taxon>Chlorophyta</taxon>
        <taxon>Mamiellophyceae</taxon>
        <taxon>Mamiellales</taxon>
        <taxon>Mamiellaceae</taxon>
        <taxon>Micromonas</taxon>
    </lineage>
</organism>
<dbReference type="SUPFAM" id="SSF50998">
    <property type="entry name" value="Quinoprotein alcohol dehydrogenase-like"/>
    <property type="match status" value="1"/>
</dbReference>
<dbReference type="OrthoDB" id="498028at2759"/>
<evidence type="ECO:0000256" key="11">
    <source>
        <dbReference type="SAM" id="Phobius"/>
    </source>
</evidence>
<evidence type="ECO:0000256" key="7">
    <source>
        <dbReference type="ARBA" id="ARBA00022824"/>
    </source>
</evidence>
<keyword evidence="16" id="KW-1185">Reference proteome</keyword>
<keyword evidence="10" id="KW-0325">Glycoprotein</keyword>
<evidence type="ECO:0000259" key="13">
    <source>
        <dbReference type="Pfam" id="PF07774"/>
    </source>
</evidence>
<keyword evidence="7" id="KW-0256">Endoplasmic reticulum</keyword>
<evidence type="ECO:0000256" key="8">
    <source>
        <dbReference type="ARBA" id="ARBA00022989"/>
    </source>
</evidence>
<feature type="transmembrane region" description="Helical" evidence="11">
    <location>
        <begin position="1048"/>
        <end position="1072"/>
    </location>
</feature>
<feature type="domain" description="EMC1 first beta-propeller" evidence="14">
    <location>
        <begin position="29"/>
        <end position="482"/>
    </location>
</feature>
<accession>C1MN99</accession>
<dbReference type="RefSeq" id="XP_003057541.1">
    <property type="nucleotide sequence ID" value="XM_003057495.1"/>
</dbReference>
<dbReference type="Pfam" id="PF25293">
    <property type="entry name" value="Beta-prop_EMC1_N"/>
    <property type="match status" value="1"/>
</dbReference>
<evidence type="ECO:0000256" key="3">
    <source>
        <dbReference type="ARBA" id="ARBA00011276"/>
    </source>
</evidence>
<evidence type="ECO:0000256" key="5">
    <source>
        <dbReference type="ARBA" id="ARBA00022692"/>
    </source>
</evidence>
<dbReference type="OMA" id="WSIMPLN"/>
<feature type="chain" id="PRO_5002912004" description="ER membrane protein complex subunit 1" evidence="12">
    <location>
        <begin position="30"/>
        <end position="1081"/>
    </location>
</feature>
<dbReference type="InterPro" id="IPR026895">
    <property type="entry name" value="EMC1"/>
</dbReference>
<dbReference type="Pfam" id="PF07774">
    <property type="entry name" value="EMC1_C"/>
    <property type="match status" value="1"/>
</dbReference>